<dbReference type="SUPFAM" id="SSF53098">
    <property type="entry name" value="Ribonuclease H-like"/>
    <property type="match status" value="1"/>
</dbReference>
<dbReference type="Pfam" id="PF05699">
    <property type="entry name" value="Dimer_Tnp_hAT"/>
    <property type="match status" value="1"/>
</dbReference>
<accession>A0A2P5CXP5</accession>
<sequence length="184" mass="20352">MDMSKNIPIDLELDDDQISIAEEGDQVPEIQTNPNASGSCSQFQDSCSPSASTTSKRAMIISNVWDHFDPEFKDEADDSDIDLNDENFKVLEWWHKRQTRFPVLSQLARDVLIIPVSTIFSESAFSTTKMIVDEWRTSLAPEMVQPGGPTGPGRASPITPKARDGRVGLGWPAHFATSKCILAL</sequence>
<dbReference type="Proteomes" id="UP000237105">
    <property type="component" value="Unassembled WGS sequence"/>
</dbReference>
<keyword evidence="3" id="KW-1185">Reference proteome</keyword>
<dbReference type="AlphaFoldDB" id="A0A2P5CXP5"/>
<name>A0A2P5CXP5_PARAD</name>
<dbReference type="PANTHER" id="PTHR23272">
    <property type="entry name" value="BED FINGER-RELATED"/>
    <property type="match status" value="1"/>
</dbReference>
<comment type="caution">
    <text evidence="2">The sequence shown here is derived from an EMBL/GenBank/DDBJ whole genome shotgun (WGS) entry which is preliminary data.</text>
</comment>
<evidence type="ECO:0000313" key="3">
    <source>
        <dbReference type="Proteomes" id="UP000237105"/>
    </source>
</evidence>
<gene>
    <name evidence="2" type="ORF">PanWU01x14_113080</name>
</gene>
<proteinExistence type="predicted"/>
<evidence type="ECO:0000313" key="2">
    <source>
        <dbReference type="EMBL" id="PON65819.1"/>
    </source>
</evidence>
<dbReference type="OrthoDB" id="696023at2759"/>
<reference evidence="3" key="1">
    <citation type="submission" date="2016-06" db="EMBL/GenBank/DDBJ databases">
        <title>Parallel loss of symbiosis genes in relatives of nitrogen-fixing non-legume Parasponia.</title>
        <authorList>
            <person name="Van Velzen R."/>
            <person name="Holmer R."/>
            <person name="Bu F."/>
            <person name="Rutten L."/>
            <person name="Van Zeijl A."/>
            <person name="Liu W."/>
            <person name="Santuari L."/>
            <person name="Cao Q."/>
            <person name="Sharma T."/>
            <person name="Shen D."/>
            <person name="Roswanjaya Y."/>
            <person name="Wardhani T."/>
            <person name="Kalhor M.S."/>
            <person name="Jansen J."/>
            <person name="Van den Hoogen J."/>
            <person name="Gungor B."/>
            <person name="Hartog M."/>
            <person name="Hontelez J."/>
            <person name="Verver J."/>
            <person name="Yang W.-C."/>
            <person name="Schijlen E."/>
            <person name="Repin R."/>
            <person name="Schilthuizen M."/>
            <person name="Schranz E."/>
            <person name="Heidstra R."/>
            <person name="Miyata K."/>
            <person name="Fedorova E."/>
            <person name="Kohlen W."/>
            <person name="Bisseling T."/>
            <person name="Smit S."/>
            <person name="Geurts R."/>
        </authorList>
    </citation>
    <scope>NUCLEOTIDE SEQUENCE [LARGE SCALE GENOMIC DNA]</scope>
    <source>
        <strain evidence="3">cv. WU1-14</strain>
    </source>
</reference>
<dbReference type="InterPro" id="IPR012337">
    <property type="entry name" value="RNaseH-like_sf"/>
</dbReference>
<dbReference type="InterPro" id="IPR008906">
    <property type="entry name" value="HATC_C_dom"/>
</dbReference>
<protein>
    <submittedName>
        <fullName evidence="2">Ribonuclease H-like domain containing protein</fullName>
    </submittedName>
</protein>
<dbReference type="GO" id="GO:0046983">
    <property type="term" value="F:protein dimerization activity"/>
    <property type="evidence" value="ECO:0007669"/>
    <property type="project" value="InterPro"/>
</dbReference>
<evidence type="ECO:0000259" key="1">
    <source>
        <dbReference type="Pfam" id="PF05699"/>
    </source>
</evidence>
<dbReference type="EMBL" id="JXTB01000084">
    <property type="protein sequence ID" value="PON65819.1"/>
    <property type="molecule type" value="Genomic_DNA"/>
</dbReference>
<feature type="domain" description="HAT C-terminal dimerisation" evidence="1">
    <location>
        <begin position="83"/>
        <end position="145"/>
    </location>
</feature>
<dbReference type="PANTHER" id="PTHR23272:SF184">
    <property type="entry name" value="OS03G0311250 PROTEIN"/>
    <property type="match status" value="1"/>
</dbReference>
<dbReference type="STRING" id="3476.A0A2P5CXP5"/>
<organism evidence="2 3">
    <name type="scientific">Parasponia andersonii</name>
    <name type="common">Sponia andersonii</name>
    <dbReference type="NCBI Taxonomy" id="3476"/>
    <lineage>
        <taxon>Eukaryota</taxon>
        <taxon>Viridiplantae</taxon>
        <taxon>Streptophyta</taxon>
        <taxon>Embryophyta</taxon>
        <taxon>Tracheophyta</taxon>
        <taxon>Spermatophyta</taxon>
        <taxon>Magnoliopsida</taxon>
        <taxon>eudicotyledons</taxon>
        <taxon>Gunneridae</taxon>
        <taxon>Pentapetalae</taxon>
        <taxon>rosids</taxon>
        <taxon>fabids</taxon>
        <taxon>Rosales</taxon>
        <taxon>Cannabaceae</taxon>
        <taxon>Parasponia</taxon>
    </lineage>
</organism>